<evidence type="ECO:0000313" key="2">
    <source>
        <dbReference type="EMBL" id="MCL6268513.1"/>
    </source>
</evidence>
<reference evidence="2 3" key="1">
    <citation type="submission" date="2022-05" db="EMBL/GenBank/DDBJ databases">
        <authorList>
            <person name="Park J.-S."/>
        </authorList>
    </citation>
    <scope>NUCLEOTIDE SEQUENCE [LARGE SCALE GENOMIC DNA]</scope>
    <source>
        <strain evidence="2 3">2012CJ34-2</strain>
    </source>
</reference>
<evidence type="ECO:0000313" key="3">
    <source>
        <dbReference type="Proteomes" id="UP001203338"/>
    </source>
</evidence>
<name>A0ABT0PD92_9GAMM</name>
<dbReference type="RefSeq" id="WP_249697346.1">
    <property type="nucleotide sequence ID" value="NZ_JAMFLX010000001.1"/>
</dbReference>
<feature type="region of interest" description="Disordered" evidence="1">
    <location>
        <begin position="152"/>
        <end position="215"/>
    </location>
</feature>
<evidence type="ECO:0000256" key="1">
    <source>
        <dbReference type="SAM" id="MobiDB-lite"/>
    </source>
</evidence>
<feature type="region of interest" description="Disordered" evidence="1">
    <location>
        <begin position="62"/>
        <end position="101"/>
    </location>
</feature>
<dbReference type="EMBL" id="JAMFLX010000001">
    <property type="protein sequence ID" value="MCL6268513.1"/>
    <property type="molecule type" value="Genomic_DNA"/>
</dbReference>
<feature type="region of interest" description="Disordered" evidence="1">
    <location>
        <begin position="1"/>
        <end position="28"/>
    </location>
</feature>
<feature type="compositionally biased region" description="Polar residues" evidence="1">
    <location>
        <begin position="62"/>
        <end position="80"/>
    </location>
</feature>
<proteinExistence type="predicted"/>
<evidence type="ECO:0008006" key="4">
    <source>
        <dbReference type="Google" id="ProtNLM"/>
    </source>
</evidence>
<feature type="compositionally biased region" description="Polar residues" evidence="1">
    <location>
        <begin position="10"/>
        <end position="20"/>
    </location>
</feature>
<feature type="compositionally biased region" description="Basic and acidic residues" evidence="1">
    <location>
        <begin position="194"/>
        <end position="205"/>
    </location>
</feature>
<protein>
    <recommendedName>
        <fullName evidence="4">BZIP domain-containing protein</fullName>
    </recommendedName>
</protein>
<gene>
    <name evidence="2" type="ORF">M3P05_00920</name>
</gene>
<dbReference type="Proteomes" id="UP001203338">
    <property type="component" value="Unassembled WGS sequence"/>
</dbReference>
<feature type="compositionally biased region" description="Polar residues" evidence="1">
    <location>
        <begin position="168"/>
        <end position="187"/>
    </location>
</feature>
<accession>A0ABT0PD92</accession>
<organism evidence="2 3">
    <name type="scientific">Parendozoicomonas callyspongiae</name>
    <dbReference type="NCBI Taxonomy" id="2942213"/>
    <lineage>
        <taxon>Bacteria</taxon>
        <taxon>Pseudomonadati</taxon>
        <taxon>Pseudomonadota</taxon>
        <taxon>Gammaproteobacteria</taxon>
        <taxon>Oceanospirillales</taxon>
        <taxon>Endozoicomonadaceae</taxon>
        <taxon>Parendozoicomonas</taxon>
    </lineage>
</organism>
<sequence length="424" mass="47084">MKSEDKGPASLQSIQGVNGSQEERPAPQKTGFFNGWKVSVVEAWHTFVNTVMVLFGFEPKYQDSSQTARATPQAGETTTETPKEQPILNRHIAPESSVKSVITADKPSSIVSHEETPASSLLQRPNSFLEPVVLEDPPELDDQIVQQQNDNTVAEETSLELNEKEGSLSATSIDTPDTPHVSISNVSVDEDDTPTEHSLELKENEPELSVENPSVSRSLHVEEALPLALQQEIEICELLATPPQKNEVTTDAAGDDIQLMNYCSYLDGNKQAEEAEWPFGIERKYDFQEFLYVARLGKSVIEAAGTTKEKTRLGKFFNNALKQIPASLEQAGIDRHGASTGQPVISPEEVEQQTPKGTKKKKVKNAAKGARKNRFRREIDKRRNKVSAFDQALEDLVKQNPAVINLWVHHYKNHEAKKGQAQEQ</sequence>
<keyword evidence="3" id="KW-1185">Reference proteome</keyword>
<comment type="caution">
    <text evidence="2">The sequence shown here is derived from an EMBL/GenBank/DDBJ whole genome shotgun (WGS) entry which is preliminary data.</text>
</comment>
<feature type="region of interest" description="Disordered" evidence="1">
    <location>
        <begin position="336"/>
        <end position="373"/>
    </location>
</feature>
<feature type="compositionally biased region" description="Basic residues" evidence="1">
    <location>
        <begin position="357"/>
        <end position="373"/>
    </location>
</feature>